<evidence type="ECO:0000313" key="3">
    <source>
        <dbReference type="EMBL" id="MFC4302213.1"/>
    </source>
</evidence>
<accession>A0ABV8S5L1</accession>
<feature type="signal peptide" evidence="2">
    <location>
        <begin position="1"/>
        <end position="23"/>
    </location>
</feature>
<feature type="compositionally biased region" description="Polar residues" evidence="1">
    <location>
        <begin position="383"/>
        <end position="396"/>
    </location>
</feature>
<dbReference type="PANTHER" id="PTHR47199">
    <property type="entry name" value="PHOTOSYSTEM II STABILITY/ASSEMBLY FACTOR HCF136, CHLOROPLASTIC"/>
    <property type="match status" value="1"/>
</dbReference>
<reference evidence="4" key="1">
    <citation type="journal article" date="2019" name="Int. J. Syst. Evol. Microbiol.">
        <title>The Global Catalogue of Microorganisms (GCM) 10K type strain sequencing project: providing services to taxonomists for standard genome sequencing and annotation.</title>
        <authorList>
            <consortium name="The Broad Institute Genomics Platform"/>
            <consortium name="The Broad Institute Genome Sequencing Center for Infectious Disease"/>
            <person name="Wu L."/>
            <person name="Ma J."/>
        </authorList>
    </citation>
    <scope>NUCLEOTIDE SEQUENCE [LARGE SCALE GENOMIC DNA]</scope>
    <source>
        <strain evidence="4">CGMCC 4.1641</strain>
    </source>
</reference>
<keyword evidence="2" id="KW-0732">Signal</keyword>
<comment type="caution">
    <text evidence="3">The sequence shown here is derived from an EMBL/GenBank/DDBJ whole genome shotgun (WGS) entry which is preliminary data.</text>
</comment>
<feature type="region of interest" description="Disordered" evidence="1">
    <location>
        <begin position="383"/>
        <end position="409"/>
    </location>
</feature>
<evidence type="ECO:0000256" key="2">
    <source>
        <dbReference type="SAM" id="SignalP"/>
    </source>
</evidence>
<organism evidence="3 4">
    <name type="scientific">Cohnella boryungensis</name>
    <dbReference type="NCBI Taxonomy" id="768479"/>
    <lineage>
        <taxon>Bacteria</taxon>
        <taxon>Bacillati</taxon>
        <taxon>Bacillota</taxon>
        <taxon>Bacilli</taxon>
        <taxon>Bacillales</taxon>
        <taxon>Paenibacillaceae</taxon>
        <taxon>Cohnella</taxon>
    </lineage>
</organism>
<dbReference type="SUPFAM" id="SSF50939">
    <property type="entry name" value="Sialidases"/>
    <property type="match status" value="1"/>
</dbReference>
<dbReference type="CDD" id="cd15482">
    <property type="entry name" value="Sialidase_non-viral"/>
    <property type="match status" value="1"/>
</dbReference>
<dbReference type="SUPFAM" id="SSF110296">
    <property type="entry name" value="Oligoxyloglucan reducing end-specific cellobiohydrolase"/>
    <property type="match status" value="1"/>
</dbReference>
<dbReference type="PANTHER" id="PTHR47199:SF2">
    <property type="entry name" value="PHOTOSYSTEM II STABILITY_ASSEMBLY FACTOR HCF136, CHLOROPLASTIC"/>
    <property type="match status" value="1"/>
</dbReference>
<dbReference type="RefSeq" id="WP_204600904.1">
    <property type="nucleotide sequence ID" value="NZ_JBHSED010000003.1"/>
</dbReference>
<dbReference type="InterPro" id="IPR015943">
    <property type="entry name" value="WD40/YVTN_repeat-like_dom_sf"/>
</dbReference>
<evidence type="ECO:0000256" key="1">
    <source>
        <dbReference type="SAM" id="MobiDB-lite"/>
    </source>
</evidence>
<proteinExistence type="predicted"/>
<sequence length="409" mass="42906">MYSLHLRRKAVLLLAVLLAFAQAACSKASAPETASSSVAYTPSPAGTAPSSPGPASSGVHPSPSPSAKPTSSAPQGKVTALRLADEKIGWAGGEGWIARTDDGGKSWHTQLEHPYVVNQLFALNGKEAWAALDIGSSKALRLMHTTDGGQTWTEAGEMPGRGFLHFVSSKEAFSGNEHTTDGGRTWTRLNVPASTAGEAYFHDRSNGWAVAQKQSSGEFSMMRTTDGGHSWTAVFTRASSVPINGVVIRSAGSRDAWAQLIGDSGMSQTSYSLFHTADGGRSWTAVVANNQAGSGPAPGFKMDEKTTVPRNNGTAPGPLYVVNPKAAFMGGQCPACDLPNTIGKTTDGGRTWVNLPGEFAGYGPQLIAAADADHVWRITTDNTDPSVLYTSSNGGKSWSKAHTFDKPKP</sequence>
<dbReference type="Gene3D" id="2.120.10.10">
    <property type="match status" value="1"/>
</dbReference>
<protein>
    <submittedName>
        <fullName evidence="3">WD40/YVTN/BNR-like repeat-containing protein</fullName>
    </submittedName>
</protein>
<feature type="region of interest" description="Disordered" evidence="1">
    <location>
        <begin position="33"/>
        <end position="77"/>
    </location>
</feature>
<keyword evidence="4" id="KW-1185">Reference proteome</keyword>
<dbReference type="InterPro" id="IPR036278">
    <property type="entry name" value="Sialidase_sf"/>
</dbReference>
<feature type="compositionally biased region" description="Low complexity" evidence="1">
    <location>
        <begin position="42"/>
        <end position="74"/>
    </location>
</feature>
<gene>
    <name evidence="3" type="ORF">ACFO1S_02015</name>
</gene>
<evidence type="ECO:0000313" key="4">
    <source>
        <dbReference type="Proteomes" id="UP001595755"/>
    </source>
</evidence>
<feature type="chain" id="PRO_5047421056" evidence="2">
    <location>
        <begin position="24"/>
        <end position="409"/>
    </location>
</feature>
<dbReference type="Gene3D" id="2.130.10.10">
    <property type="entry name" value="YVTN repeat-like/Quinoprotein amine dehydrogenase"/>
    <property type="match status" value="2"/>
</dbReference>
<dbReference type="Proteomes" id="UP001595755">
    <property type="component" value="Unassembled WGS sequence"/>
</dbReference>
<name>A0ABV8S5L1_9BACL</name>
<dbReference type="EMBL" id="JBHSED010000003">
    <property type="protein sequence ID" value="MFC4302213.1"/>
    <property type="molecule type" value="Genomic_DNA"/>
</dbReference>